<proteinExistence type="predicted"/>
<name>A0A1F7I6R8_9BACT</name>
<organism evidence="1 2">
    <name type="scientific">Candidatus Roizmanbacteria bacterium RIFCSPLOWO2_01_FULL_35_13</name>
    <dbReference type="NCBI Taxonomy" id="1802055"/>
    <lineage>
        <taxon>Bacteria</taxon>
        <taxon>Candidatus Roizmaniibacteriota</taxon>
    </lineage>
</organism>
<sequence length="81" mass="8788">MIGGEFFMTGSDQSLLAARQAVPALLGWQRARVALAKEAGVKVDDLEKVLGKGKFLNESQIARVEVNLHDSPREFSGGVEF</sequence>
<protein>
    <submittedName>
        <fullName evidence="1">Uncharacterized protein</fullName>
    </submittedName>
</protein>
<evidence type="ECO:0000313" key="2">
    <source>
        <dbReference type="Proteomes" id="UP000179270"/>
    </source>
</evidence>
<evidence type="ECO:0000313" key="1">
    <source>
        <dbReference type="EMBL" id="OGK39033.1"/>
    </source>
</evidence>
<reference evidence="1 2" key="1">
    <citation type="journal article" date="2016" name="Nat. Commun.">
        <title>Thousands of microbial genomes shed light on interconnected biogeochemical processes in an aquifer system.</title>
        <authorList>
            <person name="Anantharaman K."/>
            <person name="Brown C.T."/>
            <person name="Hug L.A."/>
            <person name="Sharon I."/>
            <person name="Castelle C.J."/>
            <person name="Probst A.J."/>
            <person name="Thomas B.C."/>
            <person name="Singh A."/>
            <person name="Wilkins M.J."/>
            <person name="Karaoz U."/>
            <person name="Brodie E.L."/>
            <person name="Williams K.H."/>
            <person name="Hubbard S.S."/>
            <person name="Banfield J.F."/>
        </authorList>
    </citation>
    <scope>NUCLEOTIDE SEQUENCE [LARGE SCALE GENOMIC DNA]</scope>
</reference>
<dbReference type="AlphaFoldDB" id="A0A1F7I6R8"/>
<gene>
    <name evidence="1" type="ORF">A3A74_04565</name>
</gene>
<dbReference type="EMBL" id="MGAF01000060">
    <property type="protein sequence ID" value="OGK39033.1"/>
    <property type="molecule type" value="Genomic_DNA"/>
</dbReference>
<accession>A0A1F7I6R8</accession>
<dbReference type="Proteomes" id="UP000179270">
    <property type="component" value="Unassembled WGS sequence"/>
</dbReference>
<comment type="caution">
    <text evidence="1">The sequence shown here is derived from an EMBL/GenBank/DDBJ whole genome shotgun (WGS) entry which is preliminary data.</text>
</comment>